<geneLocation type="plasmid" evidence="2 3">
    <name>pUC109A</name>
</geneLocation>
<accession>A0AAJ6MJY0</accession>
<dbReference type="AlphaFoldDB" id="A0AAJ6MJY0"/>
<organism evidence="2 3">
    <name type="scientific">Lactococcus lactis subsp. cremoris</name>
    <name type="common">Streptococcus cremoris</name>
    <dbReference type="NCBI Taxonomy" id="1359"/>
    <lineage>
        <taxon>Bacteria</taxon>
        <taxon>Bacillati</taxon>
        <taxon>Bacillota</taxon>
        <taxon>Bacilli</taxon>
        <taxon>Lactobacillales</taxon>
        <taxon>Streptococcaceae</taxon>
        <taxon>Lactococcus</taxon>
    </lineage>
</organism>
<feature type="transmembrane region" description="Helical" evidence="1">
    <location>
        <begin position="54"/>
        <end position="87"/>
    </location>
</feature>
<evidence type="ECO:0000313" key="3">
    <source>
        <dbReference type="Proteomes" id="UP000192016"/>
    </source>
</evidence>
<gene>
    <name evidence="2" type="ORF">LLUC109_03345</name>
</gene>
<keyword evidence="1" id="KW-0812">Transmembrane</keyword>
<reference evidence="2 3" key="1">
    <citation type="journal article" date="2017" name="BMC Genomics">
        <title>Comparative and functional genomics of the Lactococcus lactis taxon; insights into evolution and niche adaptation.</title>
        <authorList>
            <person name="Kelleher P."/>
            <person name="Bottacini F."/>
            <person name="Mahony J."/>
            <person name="Kilcawley K.N."/>
            <person name="van Sinderen D."/>
        </authorList>
    </citation>
    <scope>NUCLEOTIDE SEQUENCE [LARGE SCALE GENOMIC DNA]</scope>
    <source>
        <strain evidence="2 3">UC109</strain>
    </source>
</reference>
<name>A0AAJ6MJY0_LACLC</name>
<evidence type="ECO:0000313" key="2">
    <source>
        <dbReference type="EMBL" id="WOW94867.1"/>
    </source>
</evidence>
<keyword evidence="2" id="KW-0614">Plasmid</keyword>
<dbReference type="RefSeq" id="WP_127005298.1">
    <property type="nucleotide sequence ID" value="NZ_CP016707.2"/>
</dbReference>
<keyword evidence="1" id="KW-0472">Membrane</keyword>
<proteinExistence type="predicted"/>
<dbReference type="EMBL" id="CP016707">
    <property type="protein sequence ID" value="WOW94867.1"/>
    <property type="molecule type" value="Genomic_DNA"/>
</dbReference>
<sequence length="93" mass="9658">MVVHNVQKAKQKTLSEELSMTMEVVVNPLTFVNEKVSGLGETALEFAKQISEGVAVGIAVVIIVGITTVSAPADAIGLAAAFIFTLITKSITG</sequence>
<keyword evidence="1" id="KW-1133">Transmembrane helix</keyword>
<protein>
    <submittedName>
        <fullName evidence="2">Uncharacterized protein</fullName>
    </submittedName>
</protein>
<evidence type="ECO:0000256" key="1">
    <source>
        <dbReference type="SAM" id="Phobius"/>
    </source>
</evidence>
<dbReference type="Proteomes" id="UP000192016">
    <property type="component" value="Plasmid pUC109A"/>
</dbReference>